<dbReference type="Proteomes" id="UP000321570">
    <property type="component" value="Unassembled WGS sequence"/>
</dbReference>
<evidence type="ECO:0000313" key="2">
    <source>
        <dbReference type="EMBL" id="VUZ39997.1"/>
    </source>
</evidence>
<reference evidence="2 3" key="1">
    <citation type="submission" date="2019-07" db="EMBL/GenBank/DDBJ databases">
        <authorList>
            <person name="Jastrzebski P J."/>
            <person name="Paukszto L."/>
            <person name="Jastrzebski P J."/>
        </authorList>
    </citation>
    <scope>NUCLEOTIDE SEQUENCE [LARGE SCALE GENOMIC DNA]</scope>
    <source>
        <strain evidence="2 3">WMS-il1</strain>
    </source>
</reference>
<name>A0A564XY97_HYMDI</name>
<feature type="chain" id="PRO_5022056105" evidence="1">
    <location>
        <begin position="25"/>
        <end position="50"/>
    </location>
</feature>
<feature type="signal peptide" evidence="1">
    <location>
        <begin position="1"/>
        <end position="24"/>
    </location>
</feature>
<dbReference type="EMBL" id="CABIJS010000023">
    <property type="protein sequence ID" value="VUZ39997.1"/>
    <property type="molecule type" value="Genomic_DNA"/>
</dbReference>
<gene>
    <name evidence="2" type="ORF">WMSIL1_LOCUS1129</name>
</gene>
<sequence length="50" mass="5629">MVVADTAWSALLLTSLVCTGPSFSYNRPDQLQHAYNHILMRVLTQSVDHK</sequence>
<protein>
    <submittedName>
        <fullName evidence="2">Uncharacterized protein</fullName>
    </submittedName>
</protein>
<accession>A0A564XY97</accession>
<proteinExistence type="predicted"/>
<keyword evidence="3" id="KW-1185">Reference proteome</keyword>
<evidence type="ECO:0000256" key="1">
    <source>
        <dbReference type="SAM" id="SignalP"/>
    </source>
</evidence>
<dbReference type="AlphaFoldDB" id="A0A564XY97"/>
<keyword evidence="1" id="KW-0732">Signal</keyword>
<evidence type="ECO:0000313" key="3">
    <source>
        <dbReference type="Proteomes" id="UP000321570"/>
    </source>
</evidence>
<organism evidence="2 3">
    <name type="scientific">Hymenolepis diminuta</name>
    <name type="common">Rat tapeworm</name>
    <dbReference type="NCBI Taxonomy" id="6216"/>
    <lineage>
        <taxon>Eukaryota</taxon>
        <taxon>Metazoa</taxon>
        <taxon>Spiralia</taxon>
        <taxon>Lophotrochozoa</taxon>
        <taxon>Platyhelminthes</taxon>
        <taxon>Cestoda</taxon>
        <taxon>Eucestoda</taxon>
        <taxon>Cyclophyllidea</taxon>
        <taxon>Hymenolepididae</taxon>
        <taxon>Hymenolepis</taxon>
    </lineage>
</organism>